<reference evidence="1" key="1">
    <citation type="submission" date="2014-05" db="EMBL/GenBank/DDBJ databases">
        <authorList>
            <person name="Urmite Genomes"/>
        </authorList>
    </citation>
    <scope>NUCLEOTIDE SEQUENCE</scope>
    <source>
        <strain evidence="1">DSM 44074</strain>
    </source>
</reference>
<dbReference type="EMBL" id="LK021338">
    <property type="protein sequence ID" value="CDQ44811.1"/>
    <property type="molecule type" value="Genomic_DNA"/>
</dbReference>
<sequence>MSIEFDPTAPVHVEGAGAVVGSEFAQVAVSIDGTANSPRLRVQDLRTGRVRFLDALELETIVWLPDERLNSLLDPSADRWRGDQ</sequence>
<evidence type="ECO:0008006" key="3">
    <source>
        <dbReference type="Google" id="ProtNLM"/>
    </source>
</evidence>
<dbReference type="RefSeq" id="WP_036470512.1">
    <property type="nucleotide sequence ID" value="NZ_LK021338.1"/>
</dbReference>
<evidence type="ECO:0000313" key="2">
    <source>
        <dbReference type="Proteomes" id="UP000028864"/>
    </source>
</evidence>
<accession>A0AAV2WKN1</accession>
<proteinExistence type="predicted"/>
<reference evidence="1" key="2">
    <citation type="submission" date="2015-09" db="EMBL/GenBank/DDBJ databases">
        <title>Draft genome sequence of Mycobacterium neoaurum DSM 44074.</title>
        <authorList>
            <person name="Croce O."/>
            <person name="Robert C."/>
            <person name="Raoult D."/>
            <person name="Drancourt M."/>
        </authorList>
    </citation>
    <scope>NUCLEOTIDE SEQUENCE</scope>
    <source>
        <strain evidence="1">DSM 44074</strain>
    </source>
</reference>
<dbReference type="AlphaFoldDB" id="A0AAV2WKN1"/>
<dbReference type="Proteomes" id="UP000028864">
    <property type="component" value="Unassembled WGS sequence"/>
</dbReference>
<protein>
    <recommendedName>
        <fullName evidence="3">Dihydrodiol dehydrogenase</fullName>
    </recommendedName>
</protein>
<evidence type="ECO:0000313" key="1">
    <source>
        <dbReference type="EMBL" id="CDQ44811.1"/>
    </source>
</evidence>
<organism evidence="1 2">
    <name type="scientific">Mycolicibacterium neoaurum</name>
    <name type="common">Mycobacterium neoaurum</name>
    <dbReference type="NCBI Taxonomy" id="1795"/>
    <lineage>
        <taxon>Bacteria</taxon>
        <taxon>Bacillati</taxon>
        <taxon>Actinomycetota</taxon>
        <taxon>Actinomycetes</taxon>
        <taxon>Mycobacteriales</taxon>
        <taxon>Mycobacteriaceae</taxon>
        <taxon>Mycolicibacterium</taxon>
    </lineage>
</organism>
<name>A0AAV2WKN1_MYCNE</name>
<gene>
    <name evidence="1" type="ORF">BN1047_02691</name>
</gene>